<dbReference type="Pfam" id="PF08352">
    <property type="entry name" value="oligo_HPY"/>
    <property type="match status" value="1"/>
</dbReference>
<dbReference type="PROSITE" id="PS50893">
    <property type="entry name" value="ABC_TRANSPORTER_2"/>
    <property type="match status" value="1"/>
</dbReference>
<proteinExistence type="predicted"/>
<dbReference type="EMBL" id="DTAI01000166">
    <property type="protein sequence ID" value="HGN37036.1"/>
    <property type="molecule type" value="Genomic_DNA"/>
</dbReference>
<accession>A0A7J3I8E0</accession>
<dbReference type="InterPro" id="IPR013563">
    <property type="entry name" value="Oligopep_ABC_C"/>
</dbReference>
<comment type="caution">
    <text evidence="5">The sequence shown here is derived from an EMBL/GenBank/DDBJ whole genome shotgun (WGS) entry which is preliminary data.</text>
</comment>
<dbReference type="Gene3D" id="3.40.50.300">
    <property type="entry name" value="P-loop containing nucleotide triphosphate hydrolases"/>
    <property type="match status" value="1"/>
</dbReference>
<dbReference type="InterPro" id="IPR003593">
    <property type="entry name" value="AAA+_ATPase"/>
</dbReference>
<gene>
    <name evidence="5" type="ORF">ENT87_05770</name>
</gene>
<dbReference type="GO" id="GO:0015833">
    <property type="term" value="P:peptide transport"/>
    <property type="evidence" value="ECO:0007669"/>
    <property type="project" value="InterPro"/>
</dbReference>
<dbReference type="InterPro" id="IPR027417">
    <property type="entry name" value="P-loop_NTPase"/>
</dbReference>
<dbReference type="InterPro" id="IPR017871">
    <property type="entry name" value="ABC_transporter-like_CS"/>
</dbReference>
<dbReference type="PROSITE" id="PS00211">
    <property type="entry name" value="ABC_TRANSPORTER_1"/>
    <property type="match status" value="1"/>
</dbReference>
<dbReference type="AlphaFoldDB" id="A0A7J3I8E0"/>
<dbReference type="Pfam" id="PF00005">
    <property type="entry name" value="ABC_tran"/>
    <property type="match status" value="1"/>
</dbReference>
<dbReference type="GO" id="GO:0016887">
    <property type="term" value="F:ATP hydrolysis activity"/>
    <property type="evidence" value="ECO:0007669"/>
    <property type="project" value="InterPro"/>
</dbReference>
<evidence type="ECO:0000256" key="1">
    <source>
        <dbReference type="ARBA" id="ARBA00022448"/>
    </source>
</evidence>
<evidence type="ECO:0000313" key="5">
    <source>
        <dbReference type="EMBL" id="HGN37036.1"/>
    </source>
</evidence>
<dbReference type="NCBIfam" id="TIGR01727">
    <property type="entry name" value="oligo_HPY"/>
    <property type="match status" value="1"/>
</dbReference>
<keyword evidence="3 5" id="KW-0067">ATP-binding</keyword>
<dbReference type="SUPFAM" id="SSF52540">
    <property type="entry name" value="P-loop containing nucleoside triphosphate hydrolases"/>
    <property type="match status" value="1"/>
</dbReference>
<protein>
    <submittedName>
        <fullName evidence="5">ABC transporter ATP-binding protein</fullName>
    </submittedName>
</protein>
<evidence type="ECO:0000256" key="2">
    <source>
        <dbReference type="ARBA" id="ARBA00022741"/>
    </source>
</evidence>
<dbReference type="GO" id="GO:0005524">
    <property type="term" value="F:ATP binding"/>
    <property type="evidence" value="ECO:0007669"/>
    <property type="project" value="UniProtKB-KW"/>
</dbReference>
<evidence type="ECO:0000256" key="3">
    <source>
        <dbReference type="ARBA" id="ARBA00022840"/>
    </source>
</evidence>
<dbReference type="PANTHER" id="PTHR43067:SF3">
    <property type="entry name" value="MALTOSE ABC TRANSPORTER, ATP-BINDING PROTEIN"/>
    <property type="match status" value="1"/>
</dbReference>
<keyword evidence="1" id="KW-0813">Transport</keyword>
<feature type="domain" description="ABC transporter" evidence="4">
    <location>
        <begin position="7"/>
        <end position="260"/>
    </location>
</feature>
<reference evidence="5" key="1">
    <citation type="journal article" date="2020" name="mSystems">
        <title>Genome- and Community-Level Interaction Insights into Carbon Utilization and Element Cycling Functions of Hydrothermarchaeota in Hydrothermal Sediment.</title>
        <authorList>
            <person name="Zhou Z."/>
            <person name="Liu Y."/>
            <person name="Xu W."/>
            <person name="Pan J."/>
            <person name="Luo Z.H."/>
            <person name="Li M."/>
        </authorList>
    </citation>
    <scope>NUCLEOTIDE SEQUENCE [LARGE SCALE GENOMIC DNA]</scope>
    <source>
        <strain evidence="5">SpSt-618</strain>
    </source>
</reference>
<name>A0A7J3I8E0_9CREN</name>
<sequence length="326" mass="37120">MDGDTVLYVDNVRAGYFVGRRFVDAVSGVNLKLFYGEVFGLAGESGCGKSTLLRIIYGYIEPPLRRIGGSIILRSKTEEFNLHEFNMDELKKRIWWRYITWIPQGAMNVLNPTIRIRDHFIEMFRLYSNIDKGEAYKLTVEYLETLGLSREVVDAYPTQLSGGMRQRVVIALALLFNPLLVLADEPTSALDVVTQKVLLEQLLKLQKERNFTLVLVSHDMDVHGVLTDRIGIMYAGKIVEVGSTDKVFQEPLHPYTKALIEALPRLGDKIARKGLSGAPPDLSNPPPGCRFHPRCPYAMDICRREEPPMMEIERSRVVSCWLYIKR</sequence>
<dbReference type="SMART" id="SM00382">
    <property type="entry name" value="AAA"/>
    <property type="match status" value="1"/>
</dbReference>
<dbReference type="CDD" id="cd03257">
    <property type="entry name" value="ABC_NikE_OppD_transporters"/>
    <property type="match status" value="1"/>
</dbReference>
<evidence type="ECO:0000259" key="4">
    <source>
        <dbReference type="PROSITE" id="PS50893"/>
    </source>
</evidence>
<keyword evidence="2" id="KW-0547">Nucleotide-binding</keyword>
<dbReference type="InterPro" id="IPR003439">
    <property type="entry name" value="ABC_transporter-like_ATP-bd"/>
</dbReference>
<dbReference type="PANTHER" id="PTHR43067">
    <property type="entry name" value="OLIGOPEPTIDE/DIPEPTIDE ABC TRANSPORTER, ATPASE SUBUNIT"/>
    <property type="match status" value="1"/>
</dbReference>
<organism evidence="5">
    <name type="scientific">Ignisphaera aggregans</name>
    <dbReference type="NCBI Taxonomy" id="334771"/>
    <lineage>
        <taxon>Archaea</taxon>
        <taxon>Thermoproteota</taxon>
        <taxon>Thermoprotei</taxon>
        <taxon>Desulfurococcales</taxon>
        <taxon>Desulfurococcaceae</taxon>
        <taxon>Ignisphaera</taxon>
    </lineage>
</organism>